<reference evidence="1 2" key="1">
    <citation type="journal article" date="2022" name="Plant J.">
        <title>Chromosome-level genome of Camellia lanceoleosa provides a valuable resource for understanding genome evolution and self-incompatibility.</title>
        <authorList>
            <person name="Gong W."/>
            <person name="Xiao S."/>
            <person name="Wang L."/>
            <person name="Liao Z."/>
            <person name="Chang Y."/>
            <person name="Mo W."/>
            <person name="Hu G."/>
            <person name="Li W."/>
            <person name="Zhao G."/>
            <person name="Zhu H."/>
            <person name="Hu X."/>
            <person name="Ji K."/>
            <person name="Xiang X."/>
            <person name="Song Q."/>
            <person name="Yuan D."/>
            <person name="Jin S."/>
            <person name="Zhang L."/>
        </authorList>
    </citation>
    <scope>NUCLEOTIDE SEQUENCE [LARGE SCALE GENOMIC DNA]</scope>
    <source>
        <strain evidence="1">SQ_2022a</strain>
    </source>
</reference>
<gene>
    <name evidence="1" type="ORF">LOK49_LG07G02872</name>
</gene>
<organism evidence="1 2">
    <name type="scientific">Camellia lanceoleosa</name>
    <dbReference type="NCBI Taxonomy" id="1840588"/>
    <lineage>
        <taxon>Eukaryota</taxon>
        <taxon>Viridiplantae</taxon>
        <taxon>Streptophyta</taxon>
        <taxon>Embryophyta</taxon>
        <taxon>Tracheophyta</taxon>
        <taxon>Spermatophyta</taxon>
        <taxon>Magnoliopsida</taxon>
        <taxon>eudicotyledons</taxon>
        <taxon>Gunneridae</taxon>
        <taxon>Pentapetalae</taxon>
        <taxon>asterids</taxon>
        <taxon>Ericales</taxon>
        <taxon>Theaceae</taxon>
        <taxon>Camellia</taxon>
    </lineage>
</organism>
<proteinExistence type="predicted"/>
<name>A0ACC0H1L4_9ERIC</name>
<dbReference type="Proteomes" id="UP001060215">
    <property type="component" value="Chromosome 7"/>
</dbReference>
<keyword evidence="2" id="KW-1185">Reference proteome</keyword>
<dbReference type="EMBL" id="CM045764">
    <property type="protein sequence ID" value="KAI8007045.1"/>
    <property type="molecule type" value="Genomic_DNA"/>
</dbReference>
<evidence type="ECO:0000313" key="1">
    <source>
        <dbReference type="EMBL" id="KAI8007045.1"/>
    </source>
</evidence>
<accession>A0ACC0H1L4</accession>
<evidence type="ECO:0000313" key="2">
    <source>
        <dbReference type="Proteomes" id="UP001060215"/>
    </source>
</evidence>
<comment type="caution">
    <text evidence="1">The sequence shown here is derived from an EMBL/GenBank/DDBJ whole genome shotgun (WGS) entry which is preliminary data.</text>
</comment>
<protein>
    <submittedName>
        <fullName evidence="1">Amino acid permease 7</fullName>
    </submittedName>
</protein>
<sequence length="407" mass="45086">MLPVFKLNVLQLCFRTTYVASTIGIALLFPYFNDVLGVLGALNFWPLAIYFPVEILCWVHGGANNFQIELRNVFAARVRIKSHGYHSEEVVNGGKSWVNDGSHERVDQSSLFKQLGKEEDNADKVVRNDDLDVQGEVAENQWVDMEKTGLMNDDSCNSLATSIVEETARDLEIQVAAIDPSGSKTSMQSKSVQSKVVGNCRVVENLKPFGLMRSLSDNGIARPTINLEVVLSQAQYEGLCDGSELGLGRQNVENSSPLALVSLLNPEVEAQSNVLFEAHDNPGFDQQILIRSDKGKKVMDGYNMSVSKHLPVKNRDMGKRIMVMWLLLFHIGSNYFCVGFAIAARLLLLLSFAAVVVLLGGVYSFERGIEVVPNSMLCSIWRLRNECGLNGKHHNLEEMGETVKLCS</sequence>